<evidence type="ECO:0000313" key="2">
    <source>
        <dbReference type="EMBL" id="THU79717.1"/>
    </source>
</evidence>
<dbReference type="AlphaFoldDB" id="A0A4S8KUZ3"/>
<name>A0A4S8KUZ3_DENBC</name>
<proteinExistence type="predicted"/>
<dbReference type="Proteomes" id="UP000297245">
    <property type="component" value="Unassembled WGS sequence"/>
</dbReference>
<organism evidence="2 3">
    <name type="scientific">Dendrothele bispora (strain CBS 962.96)</name>
    <dbReference type="NCBI Taxonomy" id="1314807"/>
    <lineage>
        <taxon>Eukaryota</taxon>
        <taxon>Fungi</taxon>
        <taxon>Dikarya</taxon>
        <taxon>Basidiomycota</taxon>
        <taxon>Agaricomycotina</taxon>
        <taxon>Agaricomycetes</taxon>
        <taxon>Agaricomycetidae</taxon>
        <taxon>Agaricales</taxon>
        <taxon>Agaricales incertae sedis</taxon>
        <taxon>Dendrothele</taxon>
    </lineage>
</organism>
<evidence type="ECO:0000313" key="3">
    <source>
        <dbReference type="Proteomes" id="UP000297245"/>
    </source>
</evidence>
<keyword evidence="3" id="KW-1185">Reference proteome</keyword>
<reference evidence="2 3" key="1">
    <citation type="journal article" date="2019" name="Nat. Ecol. Evol.">
        <title>Megaphylogeny resolves global patterns of mushroom evolution.</title>
        <authorList>
            <person name="Varga T."/>
            <person name="Krizsan K."/>
            <person name="Foldi C."/>
            <person name="Dima B."/>
            <person name="Sanchez-Garcia M."/>
            <person name="Sanchez-Ramirez S."/>
            <person name="Szollosi G.J."/>
            <person name="Szarkandi J.G."/>
            <person name="Papp V."/>
            <person name="Albert L."/>
            <person name="Andreopoulos W."/>
            <person name="Angelini C."/>
            <person name="Antonin V."/>
            <person name="Barry K.W."/>
            <person name="Bougher N.L."/>
            <person name="Buchanan P."/>
            <person name="Buyck B."/>
            <person name="Bense V."/>
            <person name="Catcheside P."/>
            <person name="Chovatia M."/>
            <person name="Cooper J."/>
            <person name="Damon W."/>
            <person name="Desjardin D."/>
            <person name="Finy P."/>
            <person name="Geml J."/>
            <person name="Haridas S."/>
            <person name="Hughes K."/>
            <person name="Justo A."/>
            <person name="Karasinski D."/>
            <person name="Kautmanova I."/>
            <person name="Kiss B."/>
            <person name="Kocsube S."/>
            <person name="Kotiranta H."/>
            <person name="LaButti K.M."/>
            <person name="Lechner B.E."/>
            <person name="Liimatainen K."/>
            <person name="Lipzen A."/>
            <person name="Lukacs Z."/>
            <person name="Mihaltcheva S."/>
            <person name="Morgado L.N."/>
            <person name="Niskanen T."/>
            <person name="Noordeloos M.E."/>
            <person name="Ohm R.A."/>
            <person name="Ortiz-Santana B."/>
            <person name="Ovrebo C."/>
            <person name="Racz N."/>
            <person name="Riley R."/>
            <person name="Savchenko A."/>
            <person name="Shiryaev A."/>
            <person name="Soop K."/>
            <person name="Spirin V."/>
            <person name="Szebenyi C."/>
            <person name="Tomsovsky M."/>
            <person name="Tulloss R.E."/>
            <person name="Uehling J."/>
            <person name="Grigoriev I.V."/>
            <person name="Vagvolgyi C."/>
            <person name="Papp T."/>
            <person name="Martin F.M."/>
            <person name="Miettinen O."/>
            <person name="Hibbett D.S."/>
            <person name="Nagy L.G."/>
        </authorList>
    </citation>
    <scope>NUCLEOTIDE SEQUENCE [LARGE SCALE GENOMIC DNA]</scope>
    <source>
        <strain evidence="2 3">CBS 962.96</strain>
    </source>
</reference>
<gene>
    <name evidence="2" type="ORF">K435DRAFT_875137</name>
</gene>
<dbReference type="EMBL" id="ML179985">
    <property type="protein sequence ID" value="THU79717.1"/>
    <property type="molecule type" value="Genomic_DNA"/>
</dbReference>
<feature type="region of interest" description="Disordered" evidence="1">
    <location>
        <begin position="30"/>
        <end position="88"/>
    </location>
</feature>
<feature type="compositionally biased region" description="Polar residues" evidence="1">
    <location>
        <begin position="38"/>
        <end position="47"/>
    </location>
</feature>
<protein>
    <submittedName>
        <fullName evidence="2">Uncharacterized protein</fullName>
    </submittedName>
</protein>
<accession>A0A4S8KUZ3</accession>
<evidence type="ECO:0000256" key="1">
    <source>
        <dbReference type="SAM" id="MobiDB-lite"/>
    </source>
</evidence>
<sequence length="199" mass="20926">MSVAGNDELNLAAPASGALMAQSASISVPAVQHPLPRSQRSGSSQLNQPSPAPSFQSPAHSPRSHSTKNASEVSPVPENVSELTHKVQSLVDRVRTTELVKEMREHRSPSPIPNRNAAVKEAAWASLRSVLHDAENTANLHSSNTPAPPAPFVPVTAPALVTSSVPELLLAVVPHLTELDSIKQLSSPPPDLGTAMSFC</sequence>